<dbReference type="InParanoid" id="K3WZE2"/>
<keyword evidence="6" id="KW-1185">Reference proteome</keyword>
<dbReference type="Pfam" id="PF00724">
    <property type="entry name" value="Oxidored_FMN"/>
    <property type="match status" value="1"/>
</dbReference>
<organism evidence="5 6">
    <name type="scientific">Globisporangium ultimum (strain ATCC 200006 / CBS 805.95 / DAOM BR144)</name>
    <name type="common">Pythium ultimum</name>
    <dbReference type="NCBI Taxonomy" id="431595"/>
    <lineage>
        <taxon>Eukaryota</taxon>
        <taxon>Sar</taxon>
        <taxon>Stramenopiles</taxon>
        <taxon>Oomycota</taxon>
        <taxon>Peronosporomycetes</taxon>
        <taxon>Pythiales</taxon>
        <taxon>Pythiaceae</taxon>
        <taxon>Globisporangium</taxon>
    </lineage>
</organism>
<dbReference type="GO" id="GO:0005829">
    <property type="term" value="C:cytosol"/>
    <property type="evidence" value="ECO:0007669"/>
    <property type="project" value="UniProtKB-ARBA"/>
</dbReference>
<evidence type="ECO:0000256" key="2">
    <source>
        <dbReference type="ARBA" id="ARBA00005979"/>
    </source>
</evidence>
<dbReference type="GO" id="GO:0010181">
    <property type="term" value="F:FMN binding"/>
    <property type="evidence" value="ECO:0007669"/>
    <property type="project" value="InterPro"/>
</dbReference>
<evidence type="ECO:0000259" key="4">
    <source>
        <dbReference type="Pfam" id="PF00724"/>
    </source>
</evidence>
<comment type="similarity">
    <text evidence="2">Belongs to the NADH:flavin oxidoreductase/NADH oxidase family.</text>
</comment>
<comment type="cofactor">
    <cofactor evidence="1">
        <name>FMN</name>
        <dbReference type="ChEBI" id="CHEBI:58210"/>
    </cofactor>
</comment>
<sequence length="404" mass="45087">MSTGNNLKDYTLFTPLRLGDDLVLKNRVVFSPLTRARSGPTRIPNDLNALYYEQRAGAGLIISEATAISEQGYGWHCAPALYNDEQAEAWRNVVERVHARGSKIFLQLWHMGRQVHPSLNAKGETVSASATRVEQGFTKNIRNERARFEMARALETDEVSDVIEMYRSCAQRAKQVGFDGVEVHGANGYLIDQFLQSSTNVRTDKYGGSFENRARFLLEIIDAIKTVWPTHRIGVRLSPNGVYGDMGSADNAEMFTYVMEQLRPLGLAYLAILDGAFDGAETVTDKSRLLTAFDAKRAFQGVVIANNSYTRDTAEGALRSGSANLVGFGRLFISNPDLVERFVNDWPLNTSVHVKYWWDGTHGAEGYTTPPTYDPKIVHDDALHDEAKKSEEDLLSWIGRDSSH</sequence>
<dbReference type="SUPFAM" id="SSF51395">
    <property type="entry name" value="FMN-linked oxidoreductases"/>
    <property type="match status" value="1"/>
</dbReference>
<dbReference type="OMA" id="HMIECRS"/>
<dbReference type="EnsemblProtists" id="PYU1_T010341">
    <property type="protein sequence ID" value="PYU1_T010341"/>
    <property type="gene ID" value="PYU1_G010321"/>
</dbReference>
<dbReference type="InterPro" id="IPR045247">
    <property type="entry name" value="Oye-like"/>
</dbReference>
<protein>
    <recommendedName>
        <fullName evidence="4">NADH:flavin oxidoreductase/NADH oxidase N-terminal domain-containing protein</fullName>
    </recommendedName>
</protein>
<reference evidence="6" key="1">
    <citation type="journal article" date="2010" name="Genome Biol.">
        <title>Genome sequence of the necrotrophic plant pathogen Pythium ultimum reveals original pathogenicity mechanisms and effector repertoire.</title>
        <authorList>
            <person name="Levesque C.A."/>
            <person name="Brouwer H."/>
            <person name="Cano L."/>
            <person name="Hamilton J.P."/>
            <person name="Holt C."/>
            <person name="Huitema E."/>
            <person name="Raffaele S."/>
            <person name="Robideau G.P."/>
            <person name="Thines M."/>
            <person name="Win J."/>
            <person name="Zerillo M.M."/>
            <person name="Beakes G.W."/>
            <person name="Boore J.L."/>
            <person name="Busam D."/>
            <person name="Dumas B."/>
            <person name="Ferriera S."/>
            <person name="Fuerstenberg S.I."/>
            <person name="Gachon C.M."/>
            <person name="Gaulin E."/>
            <person name="Govers F."/>
            <person name="Grenville-Briggs L."/>
            <person name="Horner N."/>
            <person name="Hostetler J."/>
            <person name="Jiang R.H."/>
            <person name="Johnson J."/>
            <person name="Krajaejun T."/>
            <person name="Lin H."/>
            <person name="Meijer H.J."/>
            <person name="Moore B."/>
            <person name="Morris P."/>
            <person name="Phuntmart V."/>
            <person name="Puiu D."/>
            <person name="Shetty J."/>
            <person name="Stajich J.E."/>
            <person name="Tripathy S."/>
            <person name="Wawra S."/>
            <person name="van West P."/>
            <person name="Whitty B.R."/>
            <person name="Coutinho P.M."/>
            <person name="Henrissat B."/>
            <person name="Martin F."/>
            <person name="Thomas P.D."/>
            <person name="Tyler B.M."/>
            <person name="De Vries R.P."/>
            <person name="Kamoun S."/>
            <person name="Yandell M."/>
            <person name="Tisserat N."/>
            <person name="Buell C.R."/>
        </authorList>
    </citation>
    <scope>NUCLEOTIDE SEQUENCE</scope>
    <source>
        <strain evidence="6">DAOM:BR144</strain>
    </source>
</reference>
<keyword evidence="3" id="KW-0560">Oxidoreductase</keyword>
<accession>K3WZE2</accession>
<reference evidence="6" key="2">
    <citation type="submission" date="2010-04" db="EMBL/GenBank/DDBJ databases">
        <authorList>
            <person name="Buell R."/>
            <person name="Hamilton J."/>
            <person name="Hostetler J."/>
        </authorList>
    </citation>
    <scope>NUCLEOTIDE SEQUENCE [LARGE SCALE GENOMIC DNA]</scope>
    <source>
        <strain evidence="6">DAOM:BR144</strain>
    </source>
</reference>
<dbReference type="HOGENOM" id="CLU_012153_0_3_1"/>
<dbReference type="EnsemblProtists" id="PYU1_T010342">
    <property type="protein sequence ID" value="PYU1_T010342"/>
    <property type="gene ID" value="PYU1_G010322"/>
</dbReference>
<proteinExistence type="inferred from homology"/>
<dbReference type="PANTHER" id="PTHR22893:SF91">
    <property type="entry name" value="NADPH DEHYDROGENASE 2-RELATED"/>
    <property type="match status" value="1"/>
</dbReference>
<dbReference type="eggNOG" id="KOG0134">
    <property type="taxonomic scope" value="Eukaryota"/>
</dbReference>
<dbReference type="Proteomes" id="UP000019132">
    <property type="component" value="Unassembled WGS sequence"/>
</dbReference>
<dbReference type="FunFam" id="3.20.20.70:FF:000059">
    <property type="entry name" value="N-ethylmaleimide reductase, FMN-linked"/>
    <property type="match status" value="1"/>
</dbReference>
<evidence type="ECO:0000256" key="3">
    <source>
        <dbReference type="ARBA" id="ARBA00023002"/>
    </source>
</evidence>
<feature type="domain" description="NADH:flavin oxidoreductase/NADH oxidase N-terminal" evidence="4">
    <location>
        <begin position="12"/>
        <end position="345"/>
    </location>
</feature>
<dbReference type="PANTHER" id="PTHR22893">
    <property type="entry name" value="NADH OXIDOREDUCTASE-RELATED"/>
    <property type="match status" value="1"/>
</dbReference>
<dbReference type="InterPro" id="IPR001155">
    <property type="entry name" value="OxRdtase_FMN_N"/>
</dbReference>
<evidence type="ECO:0000313" key="5">
    <source>
        <dbReference type="EnsemblProtists" id="PYU1_T010341"/>
    </source>
</evidence>
<dbReference type="CDD" id="cd02933">
    <property type="entry name" value="OYE_like_FMN"/>
    <property type="match status" value="1"/>
</dbReference>
<reference evidence="5" key="3">
    <citation type="submission" date="2015-02" db="UniProtKB">
        <authorList>
            <consortium name="EnsemblProtists"/>
        </authorList>
    </citation>
    <scope>IDENTIFICATION</scope>
    <source>
        <strain evidence="5">DAOM BR144</strain>
    </source>
</reference>
<name>K3WZE2_GLOUD</name>
<dbReference type="AlphaFoldDB" id="K3WZE2"/>
<evidence type="ECO:0000313" key="6">
    <source>
        <dbReference type="Proteomes" id="UP000019132"/>
    </source>
</evidence>
<dbReference type="STRING" id="431595.K3WZE2"/>
<dbReference type="InterPro" id="IPR013785">
    <property type="entry name" value="Aldolase_TIM"/>
</dbReference>
<dbReference type="EMBL" id="GL376602">
    <property type="status" value="NOT_ANNOTATED_CDS"/>
    <property type="molecule type" value="Genomic_DNA"/>
</dbReference>
<dbReference type="VEuPathDB" id="FungiDB:PYU1_G010321"/>
<dbReference type="GO" id="GO:0016628">
    <property type="term" value="F:oxidoreductase activity, acting on the CH-CH group of donors, NAD or NADP as acceptor"/>
    <property type="evidence" value="ECO:0007669"/>
    <property type="project" value="UniProtKB-ARBA"/>
</dbReference>
<dbReference type="Gene3D" id="3.20.20.70">
    <property type="entry name" value="Aldolase class I"/>
    <property type="match status" value="1"/>
</dbReference>
<dbReference type="VEuPathDB" id="FungiDB:PYU1_G010322"/>
<accession>T1NX82</accession>
<evidence type="ECO:0000256" key="1">
    <source>
        <dbReference type="ARBA" id="ARBA00001917"/>
    </source>
</evidence>